<dbReference type="Pfam" id="PF05176">
    <property type="entry name" value="ATP-synt_10"/>
    <property type="match status" value="1"/>
</dbReference>
<sequence length="104" mass="12438">MRKSRDGAKDALQRRIVYSFGDHCYFRKELKILNLITGYIFLLDKFGIIRWRGFGLATYFWLAWCSLVFTLKACWLNRMNKFTVLRDLNFVAENFGVEFFKAFV</sequence>
<keyword evidence="1" id="KW-1133">Transmembrane helix</keyword>
<dbReference type="PANTHER" id="PTHR28106:SF1">
    <property type="entry name" value="MITOCHONDRIAL ATPASE COMPLEX SUBUNIT ATP10"/>
    <property type="match status" value="1"/>
</dbReference>
<keyword evidence="1" id="KW-0472">Membrane</keyword>
<keyword evidence="2" id="KW-1185">Reference proteome</keyword>
<evidence type="ECO:0000256" key="1">
    <source>
        <dbReference type="SAM" id="Phobius"/>
    </source>
</evidence>
<dbReference type="PANTHER" id="PTHR28106">
    <property type="entry name" value="MITOCHONDRIAL ATPASE COMPLEX SUBUNIT ATP10"/>
    <property type="match status" value="1"/>
</dbReference>
<name>A0ABM3BGT5_GOSHI</name>
<dbReference type="InterPro" id="IPR007849">
    <property type="entry name" value="ATP10"/>
</dbReference>
<evidence type="ECO:0000313" key="2">
    <source>
        <dbReference type="Proteomes" id="UP000818029"/>
    </source>
</evidence>
<protein>
    <submittedName>
        <fullName evidence="3">Uncharacterized protein</fullName>
    </submittedName>
</protein>
<dbReference type="GeneID" id="121226372"/>
<proteinExistence type="predicted"/>
<reference evidence="3" key="1">
    <citation type="submission" date="2025-08" db="UniProtKB">
        <authorList>
            <consortium name="RefSeq"/>
        </authorList>
    </citation>
    <scope>IDENTIFICATION</scope>
</reference>
<dbReference type="Proteomes" id="UP000818029">
    <property type="component" value="Unplaced"/>
</dbReference>
<feature type="transmembrane region" description="Helical" evidence="1">
    <location>
        <begin position="57"/>
        <end position="76"/>
    </location>
</feature>
<dbReference type="RefSeq" id="XP_040966276.1">
    <property type="nucleotide sequence ID" value="XM_041110342.1"/>
</dbReference>
<keyword evidence="1" id="KW-0812">Transmembrane</keyword>
<evidence type="ECO:0000313" key="3">
    <source>
        <dbReference type="RefSeq" id="XP_040966276.1"/>
    </source>
</evidence>
<feature type="transmembrane region" description="Helical" evidence="1">
    <location>
        <begin position="32"/>
        <end position="51"/>
    </location>
</feature>
<gene>
    <name evidence="3" type="primary">LOC121226372</name>
</gene>
<accession>A0ABM3BGT5</accession>
<organism evidence="2 3">
    <name type="scientific">Gossypium hirsutum</name>
    <name type="common">Upland cotton</name>
    <name type="synonym">Gossypium mexicanum</name>
    <dbReference type="NCBI Taxonomy" id="3635"/>
    <lineage>
        <taxon>Eukaryota</taxon>
        <taxon>Viridiplantae</taxon>
        <taxon>Streptophyta</taxon>
        <taxon>Embryophyta</taxon>
        <taxon>Tracheophyta</taxon>
        <taxon>Spermatophyta</taxon>
        <taxon>Magnoliopsida</taxon>
        <taxon>eudicotyledons</taxon>
        <taxon>Gunneridae</taxon>
        <taxon>Pentapetalae</taxon>
        <taxon>rosids</taxon>
        <taxon>malvids</taxon>
        <taxon>Malvales</taxon>
        <taxon>Malvaceae</taxon>
        <taxon>Malvoideae</taxon>
        <taxon>Gossypium</taxon>
    </lineage>
</organism>